<protein>
    <submittedName>
        <fullName evidence="3">Uncharacterized protein</fullName>
    </submittedName>
</protein>
<proteinExistence type="predicted"/>
<evidence type="ECO:0000256" key="1">
    <source>
        <dbReference type="SAM" id="MobiDB-lite"/>
    </source>
</evidence>
<feature type="region of interest" description="Disordered" evidence="1">
    <location>
        <begin position="1"/>
        <end position="24"/>
    </location>
</feature>
<evidence type="ECO:0000256" key="2">
    <source>
        <dbReference type="SAM" id="Phobius"/>
    </source>
</evidence>
<feature type="transmembrane region" description="Helical" evidence="2">
    <location>
        <begin position="28"/>
        <end position="47"/>
    </location>
</feature>
<feature type="compositionally biased region" description="Polar residues" evidence="1">
    <location>
        <begin position="11"/>
        <end position="23"/>
    </location>
</feature>
<dbReference type="AlphaFoldDB" id="A0A5C6FSI6"/>
<dbReference type="EMBL" id="SJPZ01000002">
    <property type="protein sequence ID" value="TWU63476.1"/>
    <property type="molecule type" value="Genomic_DNA"/>
</dbReference>
<keyword evidence="2" id="KW-0472">Membrane</keyword>
<organism evidence="3 4">
    <name type="scientific">Crateriforma conspicua</name>
    <dbReference type="NCBI Taxonomy" id="2527996"/>
    <lineage>
        <taxon>Bacteria</taxon>
        <taxon>Pseudomonadati</taxon>
        <taxon>Planctomycetota</taxon>
        <taxon>Planctomycetia</taxon>
        <taxon>Planctomycetales</taxon>
        <taxon>Planctomycetaceae</taxon>
        <taxon>Crateriforma</taxon>
    </lineage>
</organism>
<gene>
    <name evidence="3" type="ORF">V7x_52160</name>
</gene>
<accession>A0A5C6FSI6</accession>
<feature type="transmembrane region" description="Helical" evidence="2">
    <location>
        <begin position="59"/>
        <end position="81"/>
    </location>
</feature>
<keyword evidence="2" id="KW-1133">Transmembrane helix</keyword>
<feature type="transmembrane region" description="Helical" evidence="2">
    <location>
        <begin position="93"/>
        <end position="115"/>
    </location>
</feature>
<evidence type="ECO:0000313" key="4">
    <source>
        <dbReference type="Proteomes" id="UP000316476"/>
    </source>
</evidence>
<comment type="caution">
    <text evidence="3">The sequence shown here is derived from an EMBL/GenBank/DDBJ whole genome shotgun (WGS) entry which is preliminary data.</text>
</comment>
<dbReference type="Proteomes" id="UP000316476">
    <property type="component" value="Unassembled WGS sequence"/>
</dbReference>
<sequence>MVDPNPFEPSARTNQLTTPSSNAPLGRVTLSVVASVVSSIPSIGYYVHASRTEQMVAVWLAFAWVAGVILAVILIFALLAYPTKHRGANITQTLLLIYTLIASLIGFGGVGNAVIELLAG</sequence>
<name>A0A5C6FSI6_9PLAN</name>
<evidence type="ECO:0000313" key="3">
    <source>
        <dbReference type="EMBL" id="TWU63476.1"/>
    </source>
</evidence>
<reference evidence="3 4" key="1">
    <citation type="submission" date="2019-02" db="EMBL/GenBank/DDBJ databases">
        <title>Deep-cultivation of Planctomycetes and their phenomic and genomic characterization uncovers novel biology.</title>
        <authorList>
            <person name="Wiegand S."/>
            <person name="Jogler M."/>
            <person name="Boedeker C."/>
            <person name="Pinto D."/>
            <person name="Vollmers J."/>
            <person name="Rivas-Marin E."/>
            <person name="Kohn T."/>
            <person name="Peeters S.H."/>
            <person name="Heuer A."/>
            <person name="Rast P."/>
            <person name="Oberbeckmann S."/>
            <person name="Bunk B."/>
            <person name="Jeske O."/>
            <person name="Meyerdierks A."/>
            <person name="Storesund J.E."/>
            <person name="Kallscheuer N."/>
            <person name="Luecker S."/>
            <person name="Lage O.M."/>
            <person name="Pohl T."/>
            <person name="Merkel B.J."/>
            <person name="Hornburger P."/>
            <person name="Mueller R.-W."/>
            <person name="Bruemmer F."/>
            <person name="Labrenz M."/>
            <person name="Spormann A.M."/>
            <person name="Op Den Camp H."/>
            <person name="Overmann J."/>
            <person name="Amann R."/>
            <person name="Jetten M.S.M."/>
            <person name="Mascher T."/>
            <person name="Medema M.H."/>
            <person name="Devos D.P."/>
            <person name="Kaster A.-K."/>
            <person name="Ovreas L."/>
            <person name="Rohde M."/>
            <person name="Galperin M.Y."/>
            <person name="Jogler C."/>
        </authorList>
    </citation>
    <scope>NUCLEOTIDE SEQUENCE [LARGE SCALE GENOMIC DNA]</scope>
    <source>
        <strain evidence="3 4">V7</strain>
    </source>
</reference>
<keyword evidence="2" id="KW-0812">Transmembrane</keyword>